<dbReference type="Gene3D" id="3.50.50.60">
    <property type="entry name" value="FAD/NAD(P)-binding domain"/>
    <property type="match status" value="1"/>
</dbReference>
<dbReference type="SUPFAM" id="SSF51905">
    <property type="entry name" value="FAD/NAD(P)-binding domain"/>
    <property type="match status" value="1"/>
</dbReference>
<organism evidence="1 2">
    <name type="scientific">Sphingobium psychrophilum</name>
    <dbReference type="NCBI Taxonomy" id="2728834"/>
    <lineage>
        <taxon>Bacteria</taxon>
        <taxon>Pseudomonadati</taxon>
        <taxon>Pseudomonadota</taxon>
        <taxon>Alphaproteobacteria</taxon>
        <taxon>Sphingomonadales</taxon>
        <taxon>Sphingomonadaceae</taxon>
        <taxon>Sphingobium</taxon>
    </lineage>
</organism>
<dbReference type="RefSeq" id="WP_169570910.1">
    <property type="nucleotide sequence ID" value="NZ_JABBFV010000001.1"/>
</dbReference>
<dbReference type="Proteomes" id="UP000519023">
    <property type="component" value="Unassembled WGS sequence"/>
</dbReference>
<dbReference type="EMBL" id="JABBFV010000001">
    <property type="protein sequence ID" value="NML09060.1"/>
    <property type="molecule type" value="Genomic_DNA"/>
</dbReference>
<sequence>MTIVAIRGSGIAAKGCAHILAGAGFRVAIEERRRPSVPTIMLSDPALRLIRGVFDRPDLFADRPRVKRRMVAWGGAPVTVPHDAALASEDQVQAALPSIPASEAGPVDFTIHAAPPAPLGDMHIFGERNAVATKVTLRDPACIEEARIEAVAAGWLYLVPAEPGFGWLLGVGGLLDKLLGQSALIAPVVDAVGATSTPFPAAPRLQLPLHGDDWLACGTAALGFDPICGDGTAQSVREAILAAAVFIAIAEGGDRAALLSHYQSMLIAAMRRHLLLCAKFYANGGQGDWWRAQHDALMEGHHMCTGLLARLPEPRFMLDGFRLVPRQVAA</sequence>
<accession>A0A7X9WSE8</accession>
<protein>
    <recommendedName>
        <fullName evidence="3">NAD(P)/FAD-dependent oxidoreductase</fullName>
    </recommendedName>
</protein>
<evidence type="ECO:0000313" key="1">
    <source>
        <dbReference type="EMBL" id="NML09060.1"/>
    </source>
</evidence>
<gene>
    <name evidence="1" type="ORF">HHL08_02685</name>
</gene>
<keyword evidence="2" id="KW-1185">Reference proteome</keyword>
<comment type="caution">
    <text evidence="1">The sequence shown here is derived from an EMBL/GenBank/DDBJ whole genome shotgun (WGS) entry which is preliminary data.</text>
</comment>
<evidence type="ECO:0000313" key="2">
    <source>
        <dbReference type="Proteomes" id="UP000519023"/>
    </source>
</evidence>
<evidence type="ECO:0008006" key="3">
    <source>
        <dbReference type="Google" id="ProtNLM"/>
    </source>
</evidence>
<dbReference type="AlphaFoldDB" id="A0A7X9WSE8"/>
<dbReference type="InterPro" id="IPR036188">
    <property type="entry name" value="FAD/NAD-bd_sf"/>
</dbReference>
<proteinExistence type="predicted"/>
<name>A0A7X9WSE8_9SPHN</name>
<reference evidence="1 2" key="1">
    <citation type="submission" date="2020-04" db="EMBL/GenBank/DDBJ databases">
        <title>Sphingobium sp. AR-3-1 isolated from Arctic soil.</title>
        <authorList>
            <person name="Dahal R.H."/>
            <person name="Chaudhary D.K."/>
        </authorList>
    </citation>
    <scope>NUCLEOTIDE SEQUENCE [LARGE SCALE GENOMIC DNA]</scope>
    <source>
        <strain evidence="1 2">AR-3-1</strain>
    </source>
</reference>